<sequence length="341" mass="39102">MLPYIETDAGENTVSNLNIRDDVELFRTKDLDQAHDFLAKKVSPHRIEVVEDIDRLDVHYRGLVNESISLMRIGYGTRVKAQPKEYRNLFFAQTIMRGANRIARGSHEVALQPNQSMMLSPESPYNMDICDDSERLVIGINKDILQRHLETLLFEEVSTPLVFATEIASNQASQIWQNHIANVAQIAFSMHGNMRRNQMLVSYLESTMTTALCVFEHNYSDRLSNDPIDGDSTKMQRALDYIHENVRENPTLSDIAKESGVSGRSLQLLFRKRFNQTPLEYFRTQRLHAVKNDLELARQGTRVTDVMLDYGITSFGHFSKQYKEVFGCCPRESLPASSQYD</sequence>
<evidence type="ECO:0000256" key="2">
    <source>
        <dbReference type="ARBA" id="ARBA00023125"/>
    </source>
</evidence>
<accession>A0ABW2INA0</accession>
<dbReference type="Pfam" id="PF14525">
    <property type="entry name" value="AraC_binding_2"/>
    <property type="match status" value="1"/>
</dbReference>
<dbReference type="RefSeq" id="WP_382168267.1">
    <property type="nucleotide sequence ID" value="NZ_JBHTBR010000005.1"/>
</dbReference>
<keyword evidence="6" id="KW-1185">Reference proteome</keyword>
<evidence type="ECO:0000259" key="4">
    <source>
        <dbReference type="PROSITE" id="PS01124"/>
    </source>
</evidence>
<keyword evidence="2" id="KW-0238">DNA-binding</keyword>
<organism evidence="5 6">
    <name type="scientific">Hirschia litorea</name>
    <dbReference type="NCBI Taxonomy" id="1199156"/>
    <lineage>
        <taxon>Bacteria</taxon>
        <taxon>Pseudomonadati</taxon>
        <taxon>Pseudomonadota</taxon>
        <taxon>Alphaproteobacteria</taxon>
        <taxon>Hyphomonadales</taxon>
        <taxon>Hyphomonadaceae</taxon>
        <taxon>Hirschia</taxon>
    </lineage>
</organism>
<evidence type="ECO:0000313" key="5">
    <source>
        <dbReference type="EMBL" id="MFC7292658.1"/>
    </source>
</evidence>
<evidence type="ECO:0000256" key="1">
    <source>
        <dbReference type="ARBA" id="ARBA00023015"/>
    </source>
</evidence>
<dbReference type="PANTHER" id="PTHR46796">
    <property type="entry name" value="HTH-TYPE TRANSCRIPTIONAL ACTIVATOR RHAS-RELATED"/>
    <property type="match status" value="1"/>
</dbReference>
<comment type="caution">
    <text evidence="5">The sequence shown here is derived from an EMBL/GenBank/DDBJ whole genome shotgun (WGS) entry which is preliminary data.</text>
</comment>
<dbReference type="InterPro" id="IPR018060">
    <property type="entry name" value="HTH_AraC"/>
</dbReference>
<protein>
    <submittedName>
        <fullName evidence="5">Helix-turn-helix domain-containing protein</fullName>
    </submittedName>
</protein>
<evidence type="ECO:0000313" key="6">
    <source>
        <dbReference type="Proteomes" id="UP001596492"/>
    </source>
</evidence>
<dbReference type="PROSITE" id="PS01124">
    <property type="entry name" value="HTH_ARAC_FAMILY_2"/>
    <property type="match status" value="1"/>
</dbReference>
<dbReference type="InterPro" id="IPR035418">
    <property type="entry name" value="AraC-bd_2"/>
</dbReference>
<evidence type="ECO:0000256" key="3">
    <source>
        <dbReference type="ARBA" id="ARBA00023163"/>
    </source>
</evidence>
<name>A0ABW2INA0_9PROT</name>
<keyword evidence="1" id="KW-0805">Transcription regulation</keyword>
<proteinExistence type="predicted"/>
<dbReference type="SMART" id="SM00342">
    <property type="entry name" value="HTH_ARAC"/>
    <property type="match status" value="1"/>
</dbReference>
<keyword evidence="3" id="KW-0804">Transcription</keyword>
<feature type="domain" description="HTH araC/xylS-type" evidence="4">
    <location>
        <begin position="236"/>
        <end position="336"/>
    </location>
</feature>
<dbReference type="InterPro" id="IPR009057">
    <property type="entry name" value="Homeodomain-like_sf"/>
</dbReference>
<reference evidence="6" key="1">
    <citation type="journal article" date="2019" name="Int. J. Syst. Evol. Microbiol.">
        <title>The Global Catalogue of Microorganisms (GCM) 10K type strain sequencing project: providing services to taxonomists for standard genome sequencing and annotation.</title>
        <authorList>
            <consortium name="The Broad Institute Genomics Platform"/>
            <consortium name="The Broad Institute Genome Sequencing Center for Infectious Disease"/>
            <person name="Wu L."/>
            <person name="Ma J."/>
        </authorList>
    </citation>
    <scope>NUCLEOTIDE SEQUENCE [LARGE SCALE GENOMIC DNA]</scope>
    <source>
        <strain evidence="6">CCUG 51308</strain>
    </source>
</reference>
<dbReference type="Pfam" id="PF12833">
    <property type="entry name" value="HTH_18"/>
    <property type="match status" value="1"/>
</dbReference>
<dbReference type="Gene3D" id="1.10.10.60">
    <property type="entry name" value="Homeodomain-like"/>
    <property type="match status" value="1"/>
</dbReference>
<dbReference type="SUPFAM" id="SSF46689">
    <property type="entry name" value="Homeodomain-like"/>
    <property type="match status" value="1"/>
</dbReference>
<dbReference type="PANTHER" id="PTHR46796:SF12">
    <property type="entry name" value="HTH-TYPE DNA-BINDING TRANSCRIPTIONAL ACTIVATOR EUTR"/>
    <property type="match status" value="1"/>
</dbReference>
<dbReference type="EMBL" id="JBHTBR010000005">
    <property type="protein sequence ID" value="MFC7292658.1"/>
    <property type="molecule type" value="Genomic_DNA"/>
</dbReference>
<dbReference type="Proteomes" id="UP001596492">
    <property type="component" value="Unassembled WGS sequence"/>
</dbReference>
<dbReference type="InterPro" id="IPR050204">
    <property type="entry name" value="AraC_XylS_family_regulators"/>
</dbReference>
<gene>
    <name evidence="5" type="ORF">ACFQS8_13585</name>
</gene>